<dbReference type="GO" id="GO:0042054">
    <property type="term" value="F:histone methyltransferase activity"/>
    <property type="evidence" value="ECO:0007669"/>
    <property type="project" value="InterPro"/>
</dbReference>
<dbReference type="Gene3D" id="1.10.472.10">
    <property type="entry name" value="Cyclin-like"/>
    <property type="match status" value="1"/>
</dbReference>
<evidence type="ECO:0000259" key="12">
    <source>
        <dbReference type="PROSITE" id="PS50280"/>
    </source>
</evidence>
<dbReference type="SUPFAM" id="SSF47954">
    <property type="entry name" value="Cyclin-like"/>
    <property type="match status" value="1"/>
</dbReference>
<evidence type="ECO:0000259" key="14">
    <source>
        <dbReference type="PROSITE" id="PS51215"/>
    </source>
</evidence>
<dbReference type="CDD" id="cd00043">
    <property type="entry name" value="CYCLIN_SF"/>
    <property type="match status" value="1"/>
</dbReference>
<evidence type="ECO:0000259" key="13">
    <source>
        <dbReference type="PROSITE" id="PS50868"/>
    </source>
</evidence>
<dbReference type="PROSITE" id="PS51215">
    <property type="entry name" value="AWS"/>
    <property type="match status" value="1"/>
</dbReference>
<dbReference type="SMART" id="SM00360">
    <property type="entry name" value="RRM"/>
    <property type="match status" value="1"/>
</dbReference>
<dbReference type="OrthoDB" id="422362at2759"/>
<dbReference type="AlphaFoldDB" id="A0A1V9YQQ1"/>
<dbReference type="STRING" id="1202772.A0A1V9YQQ1"/>
<keyword evidence="5 15" id="KW-0808">Transferase</keyword>
<keyword evidence="16" id="KW-1185">Reference proteome</keyword>
<feature type="compositionally biased region" description="Basic and acidic residues" evidence="9">
    <location>
        <begin position="1159"/>
        <end position="1174"/>
    </location>
</feature>
<dbReference type="Gene3D" id="3.30.70.330">
    <property type="match status" value="1"/>
</dbReference>
<keyword evidence="7" id="KW-0539">Nucleus</keyword>
<dbReference type="SMART" id="SM00317">
    <property type="entry name" value="SET"/>
    <property type="match status" value="1"/>
</dbReference>
<dbReference type="InterPro" id="IPR000719">
    <property type="entry name" value="Prot_kinase_dom"/>
</dbReference>
<dbReference type="PANTHER" id="PTHR22884">
    <property type="entry name" value="SET DOMAIN PROTEINS"/>
    <property type="match status" value="1"/>
</dbReference>
<dbReference type="Pfam" id="PF17907">
    <property type="entry name" value="AWS"/>
    <property type="match status" value="1"/>
</dbReference>
<accession>A0A1V9YQQ1</accession>
<gene>
    <name evidence="15" type="ORF">ACHHYP_07660</name>
</gene>
<dbReference type="PROSITE" id="PS50868">
    <property type="entry name" value="POST_SET"/>
    <property type="match status" value="1"/>
</dbReference>
<dbReference type="SUPFAM" id="SSF54928">
    <property type="entry name" value="RNA-binding domain, RBD"/>
    <property type="match status" value="1"/>
</dbReference>
<evidence type="ECO:0000256" key="1">
    <source>
        <dbReference type="ARBA" id="ARBA00004123"/>
    </source>
</evidence>
<feature type="compositionally biased region" description="Pro residues" evidence="9">
    <location>
        <begin position="357"/>
        <end position="372"/>
    </location>
</feature>
<dbReference type="PROSITE" id="PS50102">
    <property type="entry name" value="RRM"/>
    <property type="match status" value="1"/>
</dbReference>
<dbReference type="InterPro" id="IPR001214">
    <property type="entry name" value="SET_dom"/>
</dbReference>
<evidence type="ECO:0000256" key="9">
    <source>
        <dbReference type="SAM" id="MobiDB-lite"/>
    </source>
</evidence>
<dbReference type="PROSITE" id="PS50280">
    <property type="entry name" value="SET"/>
    <property type="match status" value="1"/>
</dbReference>
<proteinExistence type="predicted"/>
<evidence type="ECO:0000256" key="2">
    <source>
        <dbReference type="ARBA" id="ARBA00004286"/>
    </source>
</evidence>
<dbReference type="PROSITE" id="PS50011">
    <property type="entry name" value="PROTEIN_KINASE_DOM"/>
    <property type="match status" value="1"/>
</dbReference>
<sequence>MATKEPQGGMTMQELALERGFELISASVYVAPQTRPSYVETDKCFCSRPDDDADAACHNETCINVATYTECPRKRCPAGDACRNQRLQRPDLFPELQPFATEKKGYGVRTLSRIHRNDPVGEYVGEIINQKELQQRCAKLGRMETNFYYIQVEPGIYNDARHKGGFTRFVNHSCNPNCKVEKWIVDGEMRFLVFALRTIEPLEELTFDYQWQVLGTMRIECHCGEPTCKGFIGEEVPLPEAQGVFKEPMADDTRFHLVGRKLRLFHSHRDDAPFIVTRVVDYDPETNEHLVQDDDSAEPRRIDLTTTKHQVYLSFDGLSEDEIQKHIFSIPKLQRPPVRKPTRWDVKTPVNIEAPAASPPPQPAIPARPSPPPAHKLLVKNLDKVCTEGYFRQMLGGRAGTLVSFDVFFFENGQGDGWALLEFSDAKVYDAMRARMDNRRLAGNIVRVTEATDRDVLHYEKTKLKTARHAASQSPPQTTPPPLPADAPRSYGYGRNLSWLVPDVGDSPSRRAGMSPAVESTLRDKCTAIILKVAKKLHCEREDNVAAVTLFYRYISINAMNASTVEWVAATCLHIVLKCHARSVDWAEFTTAIYEARYPTANSADAAKLVGHHLLALEGAVLEGVRYDVSSQDPYSLLDFYIKRRTPVPPEVQKDAKYLLADSLAHTVWMQSSVEAIVLSVLYVVLAHDSLRRQSRDAGDGHPSRPHSRYPVDILPAVAPASFGVWSATTRNLIKFFCAKLEDPAGYAKRLWARLEAWARDPDFAADDKARKYPPLNALSRLPAAGDVKDTPKLLTTDVVGAVRIRKRSYLATIGNHVQNNLAGRDVYLQPWPYRDPEALVSETTGLIEAALQEMATVMNLYVHEPSLIFNLMGLVFPSPKSTKKRRAALEVYDAGLRALSPTEEADDAVLQLDVHYLAFERPLHLFSSLLEAKVKIPYAIRKRAVLDLFRSVALCHDHNIVHRSISPCNMFVFKHGVKLGGFYNARHVHTKGDLSGGYVLGDGEHSDHTHGALLQTTAPEILLGAKVYSKKADMWSAGCVAINILLGAPLICGKDWKKQIEYIFRVCGSPPKDWADVDADKLAQCAPKTTYSVRVRKAILERVPSFPPTHLAIFESLLDLDPRRRMTARKVLKSDLFDDVDHHVDFDVFDNTMGQLQDKMEAAPKRKATDAAKKSPPKKKKADPRR</sequence>
<feature type="domain" description="SET" evidence="12">
    <location>
        <begin position="94"/>
        <end position="210"/>
    </location>
</feature>
<dbReference type="GO" id="GO:0003723">
    <property type="term" value="F:RNA binding"/>
    <property type="evidence" value="ECO:0007669"/>
    <property type="project" value="UniProtKB-UniRule"/>
</dbReference>
<evidence type="ECO:0000256" key="6">
    <source>
        <dbReference type="ARBA" id="ARBA00022691"/>
    </source>
</evidence>
<dbReference type="GO" id="GO:0005634">
    <property type="term" value="C:nucleus"/>
    <property type="evidence" value="ECO:0007669"/>
    <property type="project" value="UniProtKB-SubCell"/>
</dbReference>
<dbReference type="InterPro" id="IPR003616">
    <property type="entry name" value="Post-SET_dom"/>
</dbReference>
<name>A0A1V9YQQ1_ACHHY</name>
<dbReference type="Proteomes" id="UP000243579">
    <property type="component" value="Unassembled WGS sequence"/>
</dbReference>
<dbReference type="Pfam" id="PF00069">
    <property type="entry name" value="Pkinase"/>
    <property type="match status" value="1"/>
</dbReference>
<dbReference type="InterPro" id="IPR011009">
    <property type="entry name" value="Kinase-like_dom_sf"/>
</dbReference>
<feature type="domain" description="RRM" evidence="11">
    <location>
        <begin position="375"/>
        <end position="453"/>
    </location>
</feature>
<keyword evidence="6" id="KW-0949">S-adenosyl-L-methionine</keyword>
<dbReference type="InterPro" id="IPR006671">
    <property type="entry name" value="Cyclin_N"/>
</dbReference>
<dbReference type="InterPro" id="IPR035979">
    <property type="entry name" value="RBD_domain_sf"/>
</dbReference>
<dbReference type="SMART" id="SM00220">
    <property type="entry name" value="S_TKc"/>
    <property type="match status" value="1"/>
</dbReference>
<dbReference type="EMBL" id="JNBR01001411">
    <property type="protein sequence ID" value="OQR88065.1"/>
    <property type="molecule type" value="Genomic_DNA"/>
</dbReference>
<feature type="domain" description="Post-SET" evidence="13">
    <location>
        <begin position="217"/>
        <end position="233"/>
    </location>
</feature>
<dbReference type="InterPro" id="IPR036915">
    <property type="entry name" value="Cyclin-like_sf"/>
</dbReference>
<feature type="compositionally biased region" description="Basic residues" evidence="9">
    <location>
        <begin position="1176"/>
        <end position="1187"/>
    </location>
</feature>
<dbReference type="InterPro" id="IPR050777">
    <property type="entry name" value="SET2_Histone-Lys_MeTrsfase"/>
</dbReference>
<feature type="domain" description="AWS" evidence="14">
    <location>
        <begin position="39"/>
        <end position="91"/>
    </location>
</feature>
<dbReference type="GO" id="GO:0004672">
    <property type="term" value="F:protein kinase activity"/>
    <property type="evidence" value="ECO:0007669"/>
    <property type="project" value="InterPro"/>
</dbReference>
<feature type="region of interest" description="Disordered" evidence="9">
    <location>
        <begin position="1158"/>
        <end position="1187"/>
    </location>
</feature>
<dbReference type="InterPro" id="IPR000504">
    <property type="entry name" value="RRM_dom"/>
</dbReference>
<keyword evidence="3" id="KW-0158">Chromosome</keyword>
<evidence type="ECO:0000313" key="16">
    <source>
        <dbReference type="Proteomes" id="UP000243579"/>
    </source>
</evidence>
<comment type="subcellular location">
    <subcellularLocation>
        <location evidence="2">Chromosome</location>
    </subcellularLocation>
    <subcellularLocation>
        <location evidence="1">Nucleus</location>
    </subcellularLocation>
</comment>
<dbReference type="GO" id="GO:0005694">
    <property type="term" value="C:chromosome"/>
    <property type="evidence" value="ECO:0007669"/>
    <property type="project" value="UniProtKB-SubCell"/>
</dbReference>
<evidence type="ECO:0000256" key="3">
    <source>
        <dbReference type="ARBA" id="ARBA00022454"/>
    </source>
</evidence>
<keyword evidence="4 15" id="KW-0489">Methyltransferase</keyword>
<dbReference type="SMART" id="SM00570">
    <property type="entry name" value="AWS"/>
    <property type="match status" value="1"/>
</dbReference>
<organism evidence="15 16">
    <name type="scientific">Achlya hypogyna</name>
    <name type="common">Oomycete</name>
    <name type="synonym">Protoachlya hypogyna</name>
    <dbReference type="NCBI Taxonomy" id="1202772"/>
    <lineage>
        <taxon>Eukaryota</taxon>
        <taxon>Sar</taxon>
        <taxon>Stramenopiles</taxon>
        <taxon>Oomycota</taxon>
        <taxon>Saprolegniomycetes</taxon>
        <taxon>Saprolegniales</taxon>
        <taxon>Achlyaceae</taxon>
        <taxon>Achlya</taxon>
    </lineage>
</organism>
<dbReference type="SUPFAM" id="SSF56112">
    <property type="entry name" value="Protein kinase-like (PK-like)"/>
    <property type="match status" value="1"/>
</dbReference>
<keyword evidence="8" id="KW-0694">RNA-binding</keyword>
<evidence type="ECO:0000256" key="8">
    <source>
        <dbReference type="PROSITE-ProRule" id="PRU00176"/>
    </source>
</evidence>
<comment type="caution">
    <text evidence="15">The sequence shown here is derived from an EMBL/GenBank/DDBJ whole genome shotgun (WGS) entry which is preliminary data.</text>
</comment>
<dbReference type="SUPFAM" id="SSF82199">
    <property type="entry name" value="SET domain"/>
    <property type="match status" value="1"/>
</dbReference>
<feature type="region of interest" description="Disordered" evidence="9">
    <location>
        <begin position="352"/>
        <end position="372"/>
    </location>
</feature>
<evidence type="ECO:0000259" key="11">
    <source>
        <dbReference type="PROSITE" id="PS50102"/>
    </source>
</evidence>
<dbReference type="InterPro" id="IPR006560">
    <property type="entry name" value="AWS_dom"/>
</dbReference>
<evidence type="ECO:0000313" key="15">
    <source>
        <dbReference type="EMBL" id="OQR88065.1"/>
    </source>
</evidence>
<dbReference type="Pfam" id="PF00134">
    <property type="entry name" value="Cyclin_N"/>
    <property type="match status" value="1"/>
</dbReference>
<evidence type="ECO:0000256" key="4">
    <source>
        <dbReference type="ARBA" id="ARBA00022603"/>
    </source>
</evidence>
<protein>
    <submittedName>
        <fullName evidence="15">Histone-lysine N-methyltransferase</fullName>
    </submittedName>
</protein>
<evidence type="ECO:0000259" key="10">
    <source>
        <dbReference type="PROSITE" id="PS50011"/>
    </source>
</evidence>
<dbReference type="CDD" id="cd00590">
    <property type="entry name" value="RRM_SF"/>
    <property type="match status" value="1"/>
</dbReference>
<evidence type="ECO:0000256" key="5">
    <source>
        <dbReference type="ARBA" id="ARBA00022679"/>
    </source>
</evidence>
<dbReference type="GO" id="GO:0032259">
    <property type="term" value="P:methylation"/>
    <property type="evidence" value="ECO:0007669"/>
    <property type="project" value="UniProtKB-KW"/>
</dbReference>
<dbReference type="InterPro" id="IPR012677">
    <property type="entry name" value="Nucleotide-bd_a/b_plait_sf"/>
</dbReference>
<dbReference type="InterPro" id="IPR046341">
    <property type="entry name" value="SET_dom_sf"/>
</dbReference>
<evidence type="ECO:0000256" key="7">
    <source>
        <dbReference type="ARBA" id="ARBA00023242"/>
    </source>
</evidence>
<feature type="domain" description="Protein kinase" evidence="10">
    <location>
        <begin position="789"/>
        <end position="1138"/>
    </location>
</feature>
<reference evidence="15 16" key="1">
    <citation type="journal article" date="2014" name="Genome Biol. Evol.">
        <title>The secreted proteins of Achlya hypogyna and Thraustotheca clavata identify the ancestral oomycete secretome and reveal gene acquisitions by horizontal gene transfer.</title>
        <authorList>
            <person name="Misner I."/>
            <person name="Blouin N."/>
            <person name="Leonard G."/>
            <person name="Richards T.A."/>
            <person name="Lane C.E."/>
        </authorList>
    </citation>
    <scope>NUCLEOTIDE SEQUENCE [LARGE SCALE GENOMIC DNA]</scope>
    <source>
        <strain evidence="15 16">ATCC 48635</strain>
    </source>
</reference>
<dbReference type="GO" id="GO:0005524">
    <property type="term" value="F:ATP binding"/>
    <property type="evidence" value="ECO:0007669"/>
    <property type="project" value="InterPro"/>
</dbReference>
<dbReference type="Pfam" id="PF00856">
    <property type="entry name" value="SET"/>
    <property type="match status" value="1"/>
</dbReference>
<dbReference type="Gene3D" id="1.10.510.10">
    <property type="entry name" value="Transferase(Phosphotransferase) domain 1"/>
    <property type="match status" value="1"/>
</dbReference>
<dbReference type="Gene3D" id="2.170.270.10">
    <property type="entry name" value="SET domain"/>
    <property type="match status" value="1"/>
</dbReference>
<feature type="region of interest" description="Disordered" evidence="9">
    <location>
        <begin position="464"/>
        <end position="487"/>
    </location>
</feature>